<dbReference type="EMBL" id="BONF01000033">
    <property type="protein sequence ID" value="GIF84077.1"/>
    <property type="molecule type" value="Genomic_DNA"/>
</dbReference>
<evidence type="ECO:0000313" key="3">
    <source>
        <dbReference type="Proteomes" id="UP000601223"/>
    </source>
</evidence>
<accession>A0A8J3JFP7</accession>
<dbReference type="RefSeq" id="WP_203751821.1">
    <property type="nucleotide sequence ID" value="NZ_BONF01000033.1"/>
</dbReference>
<reference evidence="2 3" key="1">
    <citation type="submission" date="2021-01" db="EMBL/GenBank/DDBJ databases">
        <title>Whole genome shotgun sequence of Catellatospora bangladeshensis NBRC 107357.</title>
        <authorList>
            <person name="Komaki H."/>
            <person name="Tamura T."/>
        </authorList>
    </citation>
    <scope>NUCLEOTIDE SEQUENCE [LARGE SCALE GENOMIC DNA]</scope>
    <source>
        <strain evidence="2 3">NBRC 107357</strain>
    </source>
</reference>
<feature type="transmembrane region" description="Helical" evidence="1">
    <location>
        <begin position="176"/>
        <end position="199"/>
    </location>
</feature>
<gene>
    <name evidence="2" type="ORF">Cba03nite_54260</name>
</gene>
<keyword evidence="1" id="KW-0472">Membrane</keyword>
<organism evidence="2 3">
    <name type="scientific">Catellatospora bangladeshensis</name>
    <dbReference type="NCBI Taxonomy" id="310355"/>
    <lineage>
        <taxon>Bacteria</taxon>
        <taxon>Bacillati</taxon>
        <taxon>Actinomycetota</taxon>
        <taxon>Actinomycetes</taxon>
        <taxon>Micromonosporales</taxon>
        <taxon>Micromonosporaceae</taxon>
        <taxon>Catellatospora</taxon>
    </lineage>
</organism>
<proteinExistence type="predicted"/>
<evidence type="ECO:0000313" key="2">
    <source>
        <dbReference type="EMBL" id="GIF84077.1"/>
    </source>
</evidence>
<feature type="transmembrane region" description="Helical" evidence="1">
    <location>
        <begin position="205"/>
        <end position="227"/>
    </location>
</feature>
<name>A0A8J3JFP7_9ACTN</name>
<keyword evidence="3" id="KW-1185">Reference proteome</keyword>
<dbReference type="Proteomes" id="UP000601223">
    <property type="component" value="Unassembled WGS sequence"/>
</dbReference>
<evidence type="ECO:0000256" key="1">
    <source>
        <dbReference type="SAM" id="Phobius"/>
    </source>
</evidence>
<sequence length="341" mass="33727">MRRTPPPAVLAVVLAVAVMTLQALLLPLFAGPAANIAPRDLPVVVTGPAPAVAAFTAKLESTSPGAFAVTEVADADAADAAVLDREAYAAFILGPSGLTLHTASAAAPPVASLFSAAAAQLGAGTGMQVTVEDLAPLSADDLHGGGFAAGFFPLVITSLLAAIALYFAVPRFGARLTGLITFALLAGAMGATVLQSWLGVVGGEWLPVAGAISLLVLAISATVHGLATVAGPPGIGLGVVLILLVGNALGAVAAAPELLPQPWGEFGQWLPIGAGATLLRSAAWFDGAGAGGAVWVLVTWAVVGLALIGVGWLGRKPEPQAAEPDAEAHEAARRLGATVAA</sequence>
<dbReference type="AlphaFoldDB" id="A0A8J3JFP7"/>
<feature type="transmembrane region" description="Helical" evidence="1">
    <location>
        <begin position="234"/>
        <end position="255"/>
    </location>
</feature>
<feature type="transmembrane region" description="Helical" evidence="1">
    <location>
        <begin position="293"/>
        <end position="313"/>
    </location>
</feature>
<keyword evidence="1" id="KW-0812">Transmembrane</keyword>
<comment type="caution">
    <text evidence="2">The sequence shown here is derived from an EMBL/GenBank/DDBJ whole genome shotgun (WGS) entry which is preliminary data.</text>
</comment>
<feature type="transmembrane region" description="Helical" evidence="1">
    <location>
        <begin position="147"/>
        <end position="169"/>
    </location>
</feature>
<protein>
    <submittedName>
        <fullName evidence="2">Membrane protein</fullName>
    </submittedName>
</protein>
<keyword evidence="1" id="KW-1133">Transmembrane helix</keyword>